<keyword evidence="1" id="KW-0812">Transmembrane</keyword>
<feature type="transmembrane region" description="Helical" evidence="1">
    <location>
        <begin position="6"/>
        <end position="30"/>
    </location>
</feature>
<comment type="caution">
    <text evidence="2">The sequence shown here is derived from an EMBL/GenBank/DDBJ whole genome shotgun (WGS) entry which is preliminary data.</text>
</comment>
<accession>A0A814QC74</accession>
<dbReference type="Proteomes" id="UP000663828">
    <property type="component" value="Unassembled WGS sequence"/>
</dbReference>
<evidence type="ECO:0000313" key="3">
    <source>
        <dbReference type="Proteomes" id="UP000663828"/>
    </source>
</evidence>
<sequence>MPLSQHKLAVIFGILATVTVTLAILLIPVYMRSRRNNIPSETTLLATTSTSTAEVATDPHLTIFNKITAANEISSLANLLTTKLAATESTSVHVGTTNPLKTRLVSTIEPTTATPKALTTGEMTTYITVNSPHETTPTIEEIYSNNSISTDQTSVVTASNKDLRETTTVIHIEASEISTHSHTSEIPSNESSMMIDTTEHHLNLTNVSEAVSFGTITMTSITKIHETSTDTSDVSSQILRTIPTNTTLNIETPIPATYAAEKTIITTSHRSTPSVYSDLNNFTVFSASLTNKSVDSTETFSLKQRTSILTTAILATRWSTIPTSTTETHLSTANINSTLF</sequence>
<dbReference type="AlphaFoldDB" id="A0A814QC74"/>
<keyword evidence="1" id="KW-1133">Transmembrane helix</keyword>
<evidence type="ECO:0000256" key="1">
    <source>
        <dbReference type="SAM" id="Phobius"/>
    </source>
</evidence>
<organism evidence="2 3">
    <name type="scientific">Adineta ricciae</name>
    <name type="common">Rotifer</name>
    <dbReference type="NCBI Taxonomy" id="249248"/>
    <lineage>
        <taxon>Eukaryota</taxon>
        <taxon>Metazoa</taxon>
        <taxon>Spiralia</taxon>
        <taxon>Gnathifera</taxon>
        <taxon>Rotifera</taxon>
        <taxon>Eurotatoria</taxon>
        <taxon>Bdelloidea</taxon>
        <taxon>Adinetida</taxon>
        <taxon>Adinetidae</taxon>
        <taxon>Adineta</taxon>
    </lineage>
</organism>
<keyword evidence="3" id="KW-1185">Reference proteome</keyword>
<evidence type="ECO:0000313" key="2">
    <source>
        <dbReference type="EMBL" id="CAF1117524.1"/>
    </source>
</evidence>
<protein>
    <submittedName>
        <fullName evidence="2">Uncharacterized protein</fullName>
    </submittedName>
</protein>
<reference evidence="2" key="1">
    <citation type="submission" date="2021-02" db="EMBL/GenBank/DDBJ databases">
        <authorList>
            <person name="Nowell W R."/>
        </authorList>
    </citation>
    <scope>NUCLEOTIDE SEQUENCE</scope>
</reference>
<name>A0A814QC74_ADIRI</name>
<proteinExistence type="predicted"/>
<keyword evidence="1" id="KW-0472">Membrane</keyword>
<gene>
    <name evidence="2" type="ORF">XAT740_LOCUS19199</name>
</gene>
<dbReference type="EMBL" id="CAJNOR010001303">
    <property type="protein sequence ID" value="CAF1117524.1"/>
    <property type="molecule type" value="Genomic_DNA"/>
</dbReference>